<accession>A0AAE0D4R4</accession>
<protein>
    <submittedName>
        <fullName evidence="1">Uncharacterized protein</fullName>
    </submittedName>
</protein>
<dbReference type="Proteomes" id="UP001281614">
    <property type="component" value="Unassembled WGS sequence"/>
</dbReference>
<dbReference type="AlphaFoldDB" id="A0AAE0D4R4"/>
<reference evidence="1" key="1">
    <citation type="submission" date="2023-02" db="EMBL/GenBank/DDBJ databases">
        <title>Colletotrichum kahawae CIFC_Que2 genome sequencing and assembly.</title>
        <authorList>
            <person name="Baroncelli R."/>
        </authorList>
    </citation>
    <scope>NUCLEOTIDE SEQUENCE</scope>
    <source>
        <strain evidence="1">CIFC_Que2</strain>
    </source>
</reference>
<sequence>MHKNNMVNADPPSGWQGTKNGNGDLMCLQQTQFSCIQGGVLDLKGRQLLPVGLRTISVGSTTGSNLRLLINMIFKPPRDRFSQKTVLNVLRKSSIWWALTAPRSRITYKSVMCPVIILKTFDQALHELAV</sequence>
<gene>
    <name evidence="1" type="ORF">CKAH01_16932</name>
</gene>
<comment type="caution">
    <text evidence="1">The sequence shown here is derived from an EMBL/GenBank/DDBJ whole genome shotgun (WGS) entry which is preliminary data.</text>
</comment>
<proteinExistence type="predicted"/>
<keyword evidence="2" id="KW-1185">Reference proteome</keyword>
<organism evidence="1 2">
    <name type="scientific">Colletotrichum kahawae</name>
    <name type="common">Coffee berry disease fungus</name>
    <dbReference type="NCBI Taxonomy" id="34407"/>
    <lineage>
        <taxon>Eukaryota</taxon>
        <taxon>Fungi</taxon>
        <taxon>Dikarya</taxon>
        <taxon>Ascomycota</taxon>
        <taxon>Pezizomycotina</taxon>
        <taxon>Sordariomycetes</taxon>
        <taxon>Hypocreomycetidae</taxon>
        <taxon>Glomerellales</taxon>
        <taxon>Glomerellaceae</taxon>
        <taxon>Colletotrichum</taxon>
        <taxon>Colletotrichum gloeosporioides species complex</taxon>
    </lineage>
</organism>
<evidence type="ECO:0000313" key="2">
    <source>
        <dbReference type="Proteomes" id="UP001281614"/>
    </source>
</evidence>
<evidence type="ECO:0000313" key="1">
    <source>
        <dbReference type="EMBL" id="KAK2757814.1"/>
    </source>
</evidence>
<name>A0AAE0D4R4_COLKA</name>
<dbReference type="EMBL" id="VYYT01000196">
    <property type="protein sequence ID" value="KAK2757814.1"/>
    <property type="molecule type" value="Genomic_DNA"/>
</dbReference>